<evidence type="ECO:0000313" key="2">
    <source>
        <dbReference type="EMBL" id="TNN35058.1"/>
    </source>
</evidence>
<feature type="region of interest" description="Disordered" evidence="1">
    <location>
        <begin position="1"/>
        <end position="29"/>
    </location>
</feature>
<reference evidence="2 3" key="1">
    <citation type="submission" date="2019-03" db="EMBL/GenBank/DDBJ databases">
        <title>First draft genome of Liparis tanakae, snailfish: a comprehensive survey of snailfish specific genes.</title>
        <authorList>
            <person name="Kim W."/>
            <person name="Song I."/>
            <person name="Jeong J.-H."/>
            <person name="Kim D."/>
            <person name="Kim S."/>
            <person name="Ryu S."/>
            <person name="Song J.Y."/>
            <person name="Lee S.K."/>
        </authorList>
    </citation>
    <scope>NUCLEOTIDE SEQUENCE [LARGE SCALE GENOMIC DNA]</scope>
    <source>
        <tissue evidence="2">Muscle</tissue>
    </source>
</reference>
<name>A0A4Z2F1Z1_9TELE</name>
<accession>A0A4Z2F1Z1</accession>
<organism evidence="2 3">
    <name type="scientific">Liparis tanakae</name>
    <name type="common">Tanaka's snailfish</name>
    <dbReference type="NCBI Taxonomy" id="230148"/>
    <lineage>
        <taxon>Eukaryota</taxon>
        <taxon>Metazoa</taxon>
        <taxon>Chordata</taxon>
        <taxon>Craniata</taxon>
        <taxon>Vertebrata</taxon>
        <taxon>Euteleostomi</taxon>
        <taxon>Actinopterygii</taxon>
        <taxon>Neopterygii</taxon>
        <taxon>Teleostei</taxon>
        <taxon>Neoteleostei</taxon>
        <taxon>Acanthomorphata</taxon>
        <taxon>Eupercaria</taxon>
        <taxon>Perciformes</taxon>
        <taxon>Cottioidei</taxon>
        <taxon>Cottales</taxon>
        <taxon>Liparidae</taxon>
        <taxon>Liparis</taxon>
    </lineage>
</organism>
<feature type="region of interest" description="Disordered" evidence="1">
    <location>
        <begin position="84"/>
        <end position="111"/>
    </location>
</feature>
<evidence type="ECO:0000313" key="3">
    <source>
        <dbReference type="Proteomes" id="UP000314294"/>
    </source>
</evidence>
<keyword evidence="3" id="KW-1185">Reference proteome</keyword>
<proteinExistence type="predicted"/>
<comment type="caution">
    <text evidence="2">The sequence shown here is derived from an EMBL/GenBank/DDBJ whole genome shotgun (WGS) entry which is preliminary data.</text>
</comment>
<dbReference type="EMBL" id="SRLO01001840">
    <property type="protein sequence ID" value="TNN35058.1"/>
    <property type="molecule type" value="Genomic_DNA"/>
</dbReference>
<protein>
    <submittedName>
        <fullName evidence="2">Uncharacterized protein</fullName>
    </submittedName>
</protein>
<gene>
    <name evidence="2" type="ORF">EYF80_054783</name>
</gene>
<dbReference type="AlphaFoldDB" id="A0A4Z2F1Z1"/>
<dbReference type="Proteomes" id="UP000314294">
    <property type="component" value="Unassembled WGS sequence"/>
</dbReference>
<evidence type="ECO:0000256" key="1">
    <source>
        <dbReference type="SAM" id="MobiDB-lite"/>
    </source>
</evidence>
<sequence>MSALSWRRPTRLGNTRNARLPLPGPRPPPPARLRSLSLHYYITCHFITGADSRAGGVAEDVSGVGPAGGLLAYGSAARALQTEAGGWRARGQRSSEPDPTAMRGFSSPPAFRRWAPPTTLTSIHHMNIEHEVINKDLL</sequence>